<dbReference type="Gene3D" id="3.40.50.1000">
    <property type="entry name" value="HAD superfamily/HAD-like"/>
    <property type="match status" value="1"/>
</dbReference>
<organism evidence="2 3">
    <name type="scientific">Kineosporia babensis</name>
    <dbReference type="NCBI Taxonomy" id="499548"/>
    <lineage>
        <taxon>Bacteria</taxon>
        <taxon>Bacillati</taxon>
        <taxon>Actinomycetota</taxon>
        <taxon>Actinomycetes</taxon>
        <taxon>Kineosporiales</taxon>
        <taxon>Kineosporiaceae</taxon>
        <taxon>Kineosporia</taxon>
    </lineage>
</organism>
<dbReference type="SUPFAM" id="SSF56784">
    <property type="entry name" value="HAD-like"/>
    <property type="match status" value="1"/>
</dbReference>
<dbReference type="Proteomes" id="UP001138997">
    <property type="component" value="Unassembled WGS sequence"/>
</dbReference>
<evidence type="ECO:0000313" key="3">
    <source>
        <dbReference type="Proteomes" id="UP001138997"/>
    </source>
</evidence>
<dbReference type="PANTHER" id="PTHR43316">
    <property type="entry name" value="HYDROLASE, HALOACID DELAHOGENASE-RELATED"/>
    <property type="match status" value="1"/>
</dbReference>
<keyword evidence="1 2" id="KW-0378">Hydrolase</keyword>
<accession>A0A9X1NGZ2</accession>
<dbReference type="Pfam" id="PF00702">
    <property type="entry name" value="Hydrolase"/>
    <property type="match status" value="1"/>
</dbReference>
<dbReference type="EMBL" id="JAJOMB010000013">
    <property type="protein sequence ID" value="MCD5313850.1"/>
    <property type="molecule type" value="Genomic_DNA"/>
</dbReference>
<dbReference type="PRINTS" id="PR00413">
    <property type="entry name" value="HADHALOGNASE"/>
</dbReference>
<dbReference type="GO" id="GO:0016787">
    <property type="term" value="F:hydrolase activity"/>
    <property type="evidence" value="ECO:0007669"/>
    <property type="project" value="UniProtKB-KW"/>
</dbReference>
<reference evidence="2" key="1">
    <citation type="submission" date="2021-11" db="EMBL/GenBank/DDBJ databases">
        <title>Streptomyces corallinus and Kineosporia corallina sp. nov., two new coral-derived marine actinobacteria.</title>
        <authorList>
            <person name="Buangrab K."/>
            <person name="Sutthacheep M."/>
            <person name="Yeemin T."/>
            <person name="Harunari E."/>
            <person name="Igarashi Y."/>
            <person name="Sripreechasak P."/>
            <person name="Kanchanasin P."/>
            <person name="Tanasupawat S."/>
            <person name="Phongsopitanun W."/>
        </authorList>
    </citation>
    <scope>NUCLEOTIDE SEQUENCE</scope>
    <source>
        <strain evidence="2">JCM 31032</strain>
    </source>
</reference>
<gene>
    <name evidence="2" type="ORF">LR394_23355</name>
</gene>
<dbReference type="NCBIfam" id="TIGR01549">
    <property type="entry name" value="HAD-SF-IA-v1"/>
    <property type="match status" value="1"/>
</dbReference>
<dbReference type="InterPro" id="IPR036412">
    <property type="entry name" value="HAD-like_sf"/>
</dbReference>
<protein>
    <submittedName>
        <fullName evidence="2">HAD family hydrolase</fullName>
    </submittedName>
</protein>
<sequence length="241" mass="26760">MSLEAVIFDWGGTLTPWRAIELGEQWRVFARVYATEDIGGYPDGGAQLAERMMAAEKEAWGRLRDSGASARLAEVFEAVGVRSDHPGHDAARVAYEEFWEPHTYLDPDVPELFAGLRERGLKIGVLSNTIWTRDYHRGLFERDGILHLIDGDVYSSEIPYVKPHPEAFAAAVQAVGASSPANCVYVGDRIYEDVHGAQRAGLRAIHIPHSDIPLDQQVPVEVTPDGTVQRLLDVLKLIDEF</sequence>
<dbReference type="AlphaFoldDB" id="A0A9X1NGZ2"/>
<evidence type="ECO:0000313" key="2">
    <source>
        <dbReference type="EMBL" id="MCD5313850.1"/>
    </source>
</evidence>
<dbReference type="InterPro" id="IPR006439">
    <property type="entry name" value="HAD-SF_hydro_IA"/>
</dbReference>
<dbReference type="RefSeq" id="WP_231445658.1">
    <property type="nucleotide sequence ID" value="NZ_JAJOMB010000013.1"/>
</dbReference>
<comment type="caution">
    <text evidence="2">The sequence shown here is derived from an EMBL/GenBank/DDBJ whole genome shotgun (WGS) entry which is preliminary data.</text>
</comment>
<dbReference type="InterPro" id="IPR023214">
    <property type="entry name" value="HAD_sf"/>
</dbReference>
<keyword evidence="3" id="KW-1185">Reference proteome</keyword>
<dbReference type="PANTHER" id="PTHR43316:SF3">
    <property type="entry name" value="HALOACID DEHALOGENASE, TYPE II (AFU_ORTHOLOGUE AFUA_2G07750)-RELATED"/>
    <property type="match status" value="1"/>
</dbReference>
<evidence type="ECO:0000256" key="1">
    <source>
        <dbReference type="ARBA" id="ARBA00022801"/>
    </source>
</evidence>
<dbReference type="InterPro" id="IPR051540">
    <property type="entry name" value="S-2-haloacid_dehalogenase"/>
</dbReference>
<dbReference type="SFLD" id="SFLDG01129">
    <property type="entry name" value="C1.5:_HAD__Beta-PGM__Phosphata"/>
    <property type="match status" value="1"/>
</dbReference>
<dbReference type="SFLD" id="SFLDS00003">
    <property type="entry name" value="Haloacid_Dehalogenase"/>
    <property type="match status" value="1"/>
</dbReference>
<name>A0A9X1NGZ2_9ACTN</name>
<proteinExistence type="predicted"/>